<feature type="transmembrane region" description="Helical" evidence="1">
    <location>
        <begin position="288"/>
        <end position="312"/>
    </location>
</feature>
<dbReference type="InParanoid" id="D7FR78"/>
<evidence type="ECO:0000313" key="3">
    <source>
        <dbReference type="Proteomes" id="UP000002630"/>
    </source>
</evidence>
<name>D7FR78_ECTSI</name>
<dbReference type="eggNOG" id="ENOG502QT15">
    <property type="taxonomic scope" value="Eukaryota"/>
</dbReference>
<dbReference type="STRING" id="2880.D7FR78"/>
<dbReference type="OMA" id="HAIITCS"/>
<dbReference type="EMBL" id="FN648389">
    <property type="protein sequence ID" value="CBJ49203.1"/>
    <property type="molecule type" value="Genomic_DNA"/>
</dbReference>
<proteinExistence type="predicted"/>
<dbReference type="EMBL" id="FN649731">
    <property type="protein sequence ID" value="CBJ49203.1"/>
    <property type="molecule type" value="Genomic_DNA"/>
</dbReference>
<evidence type="ECO:0000256" key="1">
    <source>
        <dbReference type="SAM" id="Phobius"/>
    </source>
</evidence>
<evidence type="ECO:0000313" key="2">
    <source>
        <dbReference type="EMBL" id="CBJ49203.1"/>
    </source>
</evidence>
<dbReference type="OrthoDB" id="4914at2759"/>
<dbReference type="Proteomes" id="UP000002630">
    <property type="component" value="Linkage Group LG06"/>
</dbReference>
<feature type="transmembrane region" description="Helical" evidence="1">
    <location>
        <begin position="259"/>
        <end position="276"/>
    </location>
</feature>
<protein>
    <submittedName>
        <fullName evidence="2">Uncharacterized protein</fullName>
    </submittedName>
</protein>
<accession>D7FR78</accession>
<sequence>MRPSPAFGLRAAPGAPTMSVVGPSADNKQQQAAEVFEVDFDGVREAFDGSSSSSIAAFDGRGAGGGALNLRSVAGAGAAALTPLVLGAAEASAKGGEFGIIEGRSASFFHPIVMGTMFAVSLRSAKLGLEWREQRTMGGRMSTLKEQLPVLSSGSRASTPLQKEADGIRSKLEELGEDAAEAAASLKADLAKLSSSAAVEIEQELNDMGARRKELSKKNVRDRHYDAGALLLGLGTFAAVEGPVNTYLRAQKLFPGPHLYAGAAVVVAWAVAASLVPKMQKGDDTARIAHMAINFGMIALFAWQIFTGIPIAQKVWEFTKFP</sequence>
<dbReference type="AlphaFoldDB" id="D7FR78"/>
<dbReference type="PANTHER" id="PTHR34679">
    <property type="match status" value="1"/>
</dbReference>
<keyword evidence="3" id="KW-1185">Reference proteome</keyword>
<keyword evidence="1" id="KW-0472">Membrane</keyword>
<organism evidence="2 3">
    <name type="scientific">Ectocarpus siliculosus</name>
    <name type="common">Brown alga</name>
    <name type="synonym">Conferva siliculosa</name>
    <dbReference type="NCBI Taxonomy" id="2880"/>
    <lineage>
        <taxon>Eukaryota</taxon>
        <taxon>Sar</taxon>
        <taxon>Stramenopiles</taxon>
        <taxon>Ochrophyta</taxon>
        <taxon>PX clade</taxon>
        <taxon>Phaeophyceae</taxon>
        <taxon>Ectocarpales</taxon>
        <taxon>Ectocarpaceae</taxon>
        <taxon>Ectocarpus</taxon>
    </lineage>
</organism>
<keyword evidence="1" id="KW-0812">Transmembrane</keyword>
<dbReference type="Pfam" id="PF13301">
    <property type="entry name" value="DUF4079"/>
    <property type="match status" value="1"/>
</dbReference>
<reference evidence="2 3" key="1">
    <citation type="journal article" date="2010" name="Nature">
        <title>The Ectocarpus genome and the independent evolution of multicellularity in brown algae.</title>
        <authorList>
            <person name="Cock J.M."/>
            <person name="Sterck L."/>
            <person name="Rouze P."/>
            <person name="Scornet D."/>
            <person name="Allen A.E."/>
            <person name="Amoutzias G."/>
            <person name="Anthouard V."/>
            <person name="Artiguenave F."/>
            <person name="Aury J.M."/>
            <person name="Badger J.H."/>
            <person name="Beszteri B."/>
            <person name="Billiau K."/>
            <person name="Bonnet E."/>
            <person name="Bothwell J.H."/>
            <person name="Bowler C."/>
            <person name="Boyen C."/>
            <person name="Brownlee C."/>
            <person name="Carrano C.J."/>
            <person name="Charrier B."/>
            <person name="Cho G.Y."/>
            <person name="Coelho S.M."/>
            <person name="Collen J."/>
            <person name="Corre E."/>
            <person name="Da Silva C."/>
            <person name="Delage L."/>
            <person name="Delaroque N."/>
            <person name="Dittami S.M."/>
            <person name="Doulbeau S."/>
            <person name="Elias M."/>
            <person name="Farnham G."/>
            <person name="Gachon C.M."/>
            <person name="Gschloessl B."/>
            <person name="Heesch S."/>
            <person name="Jabbari K."/>
            <person name="Jubin C."/>
            <person name="Kawai H."/>
            <person name="Kimura K."/>
            <person name="Kloareg B."/>
            <person name="Kupper F.C."/>
            <person name="Lang D."/>
            <person name="Le Bail A."/>
            <person name="Leblanc C."/>
            <person name="Lerouge P."/>
            <person name="Lohr M."/>
            <person name="Lopez P.J."/>
            <person name="Martens C."/>
            <person name="Maumus F."/>
            <person name="Michel G."/>
            <person name="Miranda-Saavedra D."/>
            <person name="Morales J."/>
            <person name="Moreau H."/>
            <person name="Motomura T."/>
            <person name="Nagasato C."/>
            <person name="Napoli C.A."/>
            <person name="Nelson D.R."/>
            <person name="Nyvall-Collen P."/>
            <person name="Peters A.F."/>
            <person name="Pommier C."/>
            <person name="Potin P."/>
            <person name="Poulain J."/>
            <person name="Quesneville H."/>
            <person name="Read B."/>
            <person name="Rensing S.A."/>
            <person name="Ritter A."/>
            <person name="Rousvoal S."/>
            <person name="Samanta M."/>
            <person name="Samson G."/>
            <person name="Schroeder D.C."/>
            <person name="Segurens B."/>
            <person name="Strittmatter M."/>
            <person name="Tonon T."/>
            <person name="Tregear J.W."/>
            <person name="Valentin K."/>
            <person name="von Dassow P."/>
            <person name="Yamagishi T."/>
            <person name="Van de Peer Y."/>
            <person name="Wincker P."/>
        </authorList>
    </citation>
    <scope>NUCLEOTIDE SEQUENCE [LARGE SCALE GENOMIC DNA]</scope>
    <source>
        <strain evidence="3">Ec32 / CCAP1310/4</strain>
    </source>
</reference>
<dbReference type="PANTHER" id="PTHR34679:SF2">
    <property type="entry name" value="OS02G0122500 PROTEIN"/>
    <property type="match status" value="1"/>
</dbReference>
<dbReference type="InterPro" id="IPR025067">
    <property type="entry name" value="DUF4079"/>
</dbReference>
<keyword evidence="1" id="KW-1133">Transmembrane helix</keyword>
<gene>
    <name evidence="2" type="ORF">Esi_0211_0025</name>
</gene>